<dbReference type="RefSeq" id="WP_124775214.1">
    <property type="nucleotide sequence ID" value="NZ_RQZA01000001.1"/>
</dbReference>
<comment type="caution">
    <text evidence="2">The sequence shown here is derived from an EMBL/GenBank/DDBJ whole genome shotgun (WGS) entry which is preliminary data.</text>
</comment>
<dbReference type="SUPFAM" id="SSF55729">
    <property type="entry name" value="Acyl-CoA N-acyltransferases (Nat)"/>
    <property type="match status" value="1"/>
</dbReference>
<keyword evidence="2" id="KW-0808">Transferase</keyword>
<dbReference type="InterPro" id="IPR016181">
    <property type="entry name" value="Acyl_CoA_acyltransferase"/>
</dbReference>
<gene>
    <name evidence="2" type="ORF">EII38_00695</name>
</gene>
<name>A0A3P1VIR0_9STRE</name>
<evidence type="ECO:0000259" key="1">
    <source>
        <dbReference type="PROSITE" id="PS51186"/>
    </source>
</evidence>
<reference evidence="2 3" key="1">
    <citation type="submission" date="2018-11" db="EMBL/GenBank/DDBJ databases">
        <title>Genomes From Bacteria Associated with the Canine Oral Cavity: a Test Case for Automated Genome-Based Taxonomic Assignment.</title>
        <authorList>
            <person name="Coil D.A."/>
            <person name="Jospin G."/>
            <person name="Darling A.E."/>
            <person name="Wallis C."/>
            <person name="Davis I.J."/>
            <person name="Harris S."/>
            <person name="Eisen J.A."/>
            <person name="Holcombe L.J."/>
            <person name="O'Flynn C."/>
        </authorList>
    </citation>
    <scope>NUCLEOTIDE SEQUENCE [LARGE SCALE GENOMIC DNA]</scope>
    <source>
        <strain evidence="2 3">OH4621_COT-116</strain>
    </source>
</reference>
<accession>A0A3P1VIR0</accession>
<evidence type="ECO:0000313" key="2">
    <source>
        <dbReference type="EMBL" id="RRD32283.1"/>
    </source>
</evidence>
<dbReference type="Pfam" id="PF13508">
    <property type="entry name" value="Acetyltransf_7"/>
    <property type="match status" value="1"/>
</dbReference>
<feature type="domain" description="N-acetyltransferase" evidence="1">
    <location>
        <begin position="1"/>
        <end position="150"/>
    </location>
</feature>
<dbReference type="PROSITE" id="PS51186">
    <property type="entry name" value="GNAT"/>
    <property type="match status" value="1"/>
</dbReference>
<evidence type="ECO:0000313" key="3">
    <source>
        <dbReference type="Proteomes" id="UP000281771"/>
    </source>
</evidence>
<dbReference type="InterPro" id="IPR000182">
    <property type="entry name" value="GNAT_dom"/>
</dbReference>
<protein>
    <submittedName>
        <fullName evidence="2">GNAT family N-acetyltransferase</fullName>
    </submittedName>
</protein>
<dbReference type="Gene3D" id="3.40.630.30">
    <property type="match status" value="1"/>
</dbReference>
<proteinExistence type="predicted"/>
<organism evidence="2 3">
    <name type="scientific">Streptococcus minor</name>
    <dbReference type="NCBI Taxonomy" id="229549"/>
    <lineage>
        <taxon>Bacteria</taxon>
        <taxon>Bacillati</taxon>
        <taxon>Bacillota</taxon>
        <taxon>Bacilli</taxon>
        <taxon>Lactobacillales</taxon>
        <taxon>Streptococcaceae</taxon>
        <taxon>Streptococcus</taxon>
    </lineage>
</organism>
<dbReference type="AlphaFoldDB" id="A0A3P1VIR0"/>
<dbReference type="Proteomes" id="UP000281771">
    <property type="component" value="Unassembled WGS sequence"/>
</dbReference>
<dbReference type="EMBL" id="RQZA01000001">
    <property type="protein sequence ID" value="RRD32283.1"/>
    <property type="molecule type" value="Genomic_DNA"/>
</dbReference>
<keyword evidence="3" id="KW-1185">Reference proteome</keyword>
<dbReference type="STRING" id="1123309.GCA_000377005_01364"/>
<dbReference type="CDD" id="cd04301">
    <property type="entry name" value="NAT_SF"/>
    <property type="match status" value="1"/>
</dbReference>
<dbReference type="GO" id="GO:0016747">
    <property type="term" value="F:acyltransferase activity, transferring groups other than amino-acyl groups"/>
    <property type="evidence" value="ECO:0007669"/>
    <property type="project" value="InterPro"/>
</dbReference>
<sequence>MKIKTISPISTHYKEVKRLYESSFPVQERISWPWLVLMSLFGQADFLAYFDEGVFAGFSYSLKSHNMYYLLFLAVPSEHHSKGYGHQILKEMARRAGERPIFLVIEPLDEAADNYPLRLKRLAFYEKNGYHLTDYIYYENEEVYQVLTNRISADIKDFEHLAKRIELSGMKIRVEQIKK</sequence>